<reference evidence="14" key="1">
    <citation type="submission" date="2012-12" db="EMBL/GenBank/DDBJ databases">
        <authorList>
            <person name="Hellsten U."/>
            <person name="Grimwood J."/>
            <person name="Chapman J.A."/>
            <person name="Shapiro H."/>
            <person name="Aerts A."/>
            <person name="Otillar R.P."/>
            <person name="Terry A.Y."/>
            <person name="Boore J.L."/>
            <person name="Simakov O."/>
            <person name="Marletaz F."/>
            <person name="Cho S.-J."/>
            <person name="Edsinger-Gonzales E."/>
            <person name="Havlak P."/>
            <person name="Kuo D.-H."/>
            <person name="Larsson T."/>
            <person name="Lv J."/>
            <person name="Arendt D."/>
            <person name="Savage R."/>
            <person name="Osoegawa K."/>
            <person name="de Jong P."/>
            <person name="Lindberg D.R."/>
            <person name="Seaver E.C."/>
            <person name="Weisblat D.A."/>
            <person name="Putnam N.H."/>
            <person name="Grigoriev I.V."/>
            <person name="Rokhsar D.S."/>
        </authorList>
    </citation>
    <scope>NUCLEOTIDE SEQUENCE</scope>
    <source>
        <strain evidence="14">I ESC-2004</strain>
    </source>
</reference>
<keyword evidence="5" id="KW-0863">Zinc-finger</keyword>
<evidence type="ECO:0000256" key="3">
    <source>
        <dbReference type="ARBA" id="ARBA00017338"/>
    </source>
</evidence>
<evidence type="ECO:0000256" key="5">
    <source>
        <dbReference type="ARBA" id="ARBA00022771"/>
    </source>
</evidence>
<dbReference type="GO" id="GO:0007032">
    <property type="term" value="P:endosome organization"/>
    <property type="evidence" value="ECO:0007669"/>
    <property type="project" value="TreeGrafter"/>
</dbReference>
<comment type="similarity">
    <text evidence="2">Belongs to the VPS18 family.</text>
</comment>
<keyword evidence="6" id="KW-0862">Zinc</keyword>
<dbReference type="InterPro" id="IPR000547">
    <property type="entry name" value="Clathrin_H-chain/VPS_repeat"/>
</dbReference>
<evidence type="ECO:0000256" key="6">
    <source>
        <dbReference type="ARBA" id="ARBA00022833"/>
    </source>
</evidence>
<evidence type="ECO:0000256" key="1">
    <source>
        <dbReference type="ARBA" id="ARBA00004492"/>
    </source>
</evidence>
<dbReference type="GO" id="GO:0048284">
    <property type="term" value="P:organelle fusion"/>
    <property type="evidence" value="ECO:0007669"/>
    <property type="project" value="TreeGrafter"/>
</dbReference>
<dbReference type="GO" id="GO:0008270">
    <property type="term" value="F:zinc ion binding"/>
    <property type="evidence" value="ECO:0007669"/>
    <property type="project" value="UniProtKB-KW"/>
</dbReference>
<feature type="domain" description="Pep3/Vps18 beta-propeller" evidence="10">
    <location>
        <begin position="44"/>
        <end position="403"/>
    </location>
</feature>
<dbReference type="OrthoDB" id="1845386at2759"/>
<dbReference type="EnsemblMetazoa" id="CapteT223579">
    <property type="protein sequence ID" value="CapteP223579"/>
    <property type="gene ID" value="CapteG223579"/>
</dbReference>
<dbReference type="GO" id="GO:0006904">
    <property type="term" value="P:vesicle docking involved in exocytosis"/>
    <property type="evidence" value="ECO:0007669"/>
    <property type="project" value="TreeGrafter"/>
</dbReference>
<keyword evidence="14" id="KW-1185">Reference proteome</keyword>
<evidence type="ECO:0000259" key="10">
    <source>
        <dbReference type="Pfam" id="PF05131"/>
    </source>
</evidence>
<sequence>MANLFDQYEQAATRKAPRTQAPGGPYPEPIGSGFITARLEDETPIFSKLRINFSPPDAITHLQVCNNYLVMAMSSNMMVGIWVIKISRSCRRLFIELEIPRAVDDRIRQVFLDPTGKHSIFSMQSGENYYLSRHSKKPKALSKLRGHQISAVGWNRQNASDTSTGEILIGTTKAVIIETEIVSSEDSRFFQSTLENYVKPLYTLGRDHNYPITGIEFEKMPSTSLTEYRYFIMATLPGRLYQFIGNIPTSTESPMFQHIFSCYENSIDSFIELPGNSAYSELRFYHPKLRALPTAFAWMTGPGIYYGHIDASEENSVTRNARLMRYPREDGEKEGTPLAIVLTEFHALILFQDRLKAMCVLNEQLIYDDPYTERFGKLVGMCKDPIRGTMWVYTSKGVFKYKVTRESRDVWQMYLDLHEFDLAKQYCQDNPAHMDKVLTKQAEHLFSMKQYIESAKIYAKTHHSFEEVCLKFIQLEQKDALKMFLLQKIASLKPQDKTQLTMLVMWVVELYLNQLGQLKEQGEEGSQKYEFLQDSFHKFLQAPRVKECANENRSIVFDLIASHGDVEDNIFFAMIMHDFKRVITHYIQHENYKEALNVLLSKQMDVDLFYRFSPVLMQKIPKETVDAWIGKRDQLDPKKLIPALVQNERGGTEMQDNGAIRYLEFCVQTLGTQDQAIHNYLLALYAKLQPDKLMKYLHLQGQEAEQVSYDLKYALHTCSESDHKRACVHIYSTMGLYEEAVDLALQVNVDLAKQNADKPEDDEDLRRKLWLKIAQHVVEKEKDIKRAMDFLNECDLLKIEDILPFFPDFVTIDHFKDAICTSLQQYNQHIESLQEEMDESTKSAKEIRGEIQSFRSKFAFVKAQDKCSSCLYPLLTRGFYLFPCQHRFHSDCLITEVLPNLLPKKRLRVEELQRKIASKERGSPVQPLVTDATSLTLPDQSLKEELDDLVATECIYCGDIMVRTIDRPFVEEDEYSQVMSSWT</sequence>
<evidence type="ECO:0000256" key="9">
    <source>
        <dbReference type="SAM" id="Coils"/>
    </source>
</evidence>
<evidence type="ECO:0000313" key="14">
    <source>
        <dbReference type="Proteomes" id="UP000014760"/>
    </source>
</evidence>
<evidence type="ECO:0000259" key="11">
    <source>
        <dbReference type="Pfam" id="PF26148"/>
    </source>
</evidence>
<dbReference type="PANTHER" id="PTHR23323">
    <property type="entry name" value="VACUOLAR PROTEIN SORTING-ASSOCIATED PROTEIN"/>
    <property type="match status" value="1"/>
</dbReference>
<dbReference type="CDD" id="cd16462">
    <property type="entry name" value="RING-H2_Pep3p-like"/>
    <property type="match status" value="1"/>
</dbReference>
<protein>
    <recommendedName>
        <fullName evidence="3">Vacuolar protein sorting-associated protein 18 homolog</fullName>
    </recommendedName>
</protein>
<dbReference type="InterPro" id="IPR007810">
    <property type="entry name" value="Pep3/Vps18_beta-prop"/>
</dbReference>
<dbReference type="Pfam" id="PF26148">
    <property type="entry name" value="VPS18_RING_C"/>
    <property type="match status" value="1"/>
</dbReference>
<keyword evidence="7" id="KW-0472">Membrane</keyword>
<dbReference type="OMA" id="WIQREKW"/>
<dbReference type="Proteomes" id="UP000014760">
    <property type="component" value="Unassembled WGS sequence"/>
</dbReference>
<dbReference type="EMBL" id="KB295515">
    <property type="protein sequence ID" value="ELU13053.1"/>
    <property type="molecule type" value="Genomic_DNA"/>
</dbReference>
<evidence type="ECO:0000256" key="2">
    <source>
        <dbReference type="ARBA" id="ARBA00010454"/>
    </source>
</evidence>
<proteinExistence type="inferred from homology"/>
<feature type="repeat" description="CHCR" evidence="8">
    <location>
        <begin position="632"/>
        <end position="786"/>
    </location>
</feature>
<dbReference type="FunCoup" id="R7V2G8">
    <property type="interactions" value="2164"/>
</dbReference>
<dbReference type="InterPro" id="IPR058919">
    <property type="entry name" value="Pep3/Vps18_RING_C"/>
</dbReference>
<dbReference type="SUPFAM" id="SSF57850">
    <property type="entry name" value="RING/U-box"/>
    <property type="match status" value="1"/>
</dbReference>
<keyword evidence="4" id="KW-0479">Metal-binding</keyword>
<feature type="domain" description="Pep3/Vps18 RING C-terminal" evidence="11">
    <location>
        <begin position="863"/>
        <end position="963"/>
    </location>
</feature>
<dbReference type="GO" id="GO:0031902">
    <property type="term" value="C:late endosome membrane"/>
    <property type="evidence" value="ECO:0007669"/>
    <property type="project" value="UniProtKB-SubCell"/>
</dbReference>
<dbReference type="PROSITE" id="PS50236">
    <property type="entry name" value="CHCR"/>
    <property type="match status" value="1"/>
</dbReference>
<comment type="subcellular location">
    <subcellularLocation>
        <location evidence="1">Late endosome membrane</location>
        <topology evidence="1">Peripheral membrane protein</topology>
        <orientation evidence="1">Cytoplasmic side</orientation>
    </subcellularLocation>
</comment>
<evidence type="ECO:0000313" key="13">
    <source>
        <dbReference type="EnsemblMetazoa" id="CapteP223579"/>
    </source>
</evidence>
<dbReference type="GO" id="GO:0007040">
    <property type="term" value="P:lysosome organization"/>
    <property type="evidence" value="ECO:0007669"/>
    <property type="project" value="TreeGrafter"/>
</dbReference>
<gene>
    <name evidence="12" type="ORF">CAPTEDRAFT_223579</name>
</gene>
<evidence type="ECO:0000313" key="12">
    <source>
        <dbReference type="EMBL" id="ELU13053.1"/>
    </source>
</evidence>
<dbReference type="GO" id="GO:0006886">
    <property type="term" value="P:intracellular protein transport"/>
    <property type="evidence" value="ECO:0007669"/>
    <property type="project" value="UniProtKB-UniRule"/>
</dbReference>
<dbReference type="GO" id="GO:0030897">
    <property type="term" value="C:HOPS complex"/>
    <property type="evidence" value="ECO:0007669"/>
    <property type="project" value="TreeGrafter"/>
</dbReference>
<dbReference type="STRING" id="283909.R7V2G8"/>
<reference evidence="13" key="3">
    <citation type="submission" date="2015-06" db="UniProtKB">
        <authorList>
            <consortium name="EnsemblMetazoa"/>
        </authorList>
    </citation>
    <scope>IDENTIFICATION</scope>
</reference>
<accession>R7V2G8</accession>
<dbReference type="AlphaFoldDB" id="R7V2G8"/>
<dbReference type="EMBL" id="AMQN01005238">
    <property type="status" value="NOT_ANNOTATED_CDS"/>
    <property type="molecule type" value="Genomic_DNA"/>
</dbReference>
<keyword evidence="9" id="KW-0175">Coiled coil</keyword>
<evidence type="ECO:0000256" key="8">
    <source>
        <dbReference type="PROSITE-ProRule" id="PRU01006"/>
    </source>
</evidence>
<dbReference type="PANTHER" id="PTHR23323:SF26">
    <property type="entry name" value="VACUOLAR PROTEIN SORTING-ASSOCIATED PROTEIN 18 HOMOLOG"/>
    <property type="match status" value="1"/>
</dbReference>
<dbReference type="GO" id="GO:0030674">
    <property type="term" value="F:protein-macromolecule adaptor activity"/>
    <property type="evidence" value="ECO:0007669"/>
    <property type="project" value="TreeGrafter"/>
</dbReference>
<dbReference type="HOGENOM" id="CLU_003488_1_0_1"/>
<evidence type="ECO:0000256" key="4">
    <source>
        <dbReference type="ARBA" id="ARBA00022723"/>
    </source>
</evidence>
<dbReference type="Pfam" id="PF05131">
    <property type="entry name" value="Pep3_Vps18"/>
    <property type="match status" value="1"/>
</dbReference>
<name>R7V2G8_CAPTE</name>
<dbReference type="GO" id="GO:0008333">
    <property type="term" value="P:endosome to lysosome transport"/>
    <property type="evidence" value="ECO:0007669"/>
    <property type="project" value="TreeGrafter"/>
</dbReference>
<organism evidence="12">
    <name type="scientific">Capitella teleta</name>
    <name type="common">Polychaete worm</name>
    <dbReference type="NCBI Taxonomy" id="283909"/>
    <lineage>
        <taxon>Eukaryota</taxon>
        <taxon>Metazoa</taxon>
        <taxon>Spiralia</taxon>
        <taxon>Lophotrochozoa</taxon>
        <taxon>Annelida</taxon>
        <taxon>Polychaeta</taxon>
        <taxon>Sedentaria</taxon>
        <taxon>Scolecida</taxon>
        <taxon>Capitellidae</taxon>
        <taxon>Capitella</taxon>
    </lineage>
</organism>
<evidence type="ECO:0000256" key="7">
    <source>
        <dbReference type="ARBA" id="ARBA00023136"/>
    </source>
</evidence>
<feature type="coiled-coil region" evidence="9">
    <location>
        <begin position="816"/>
        <end position="850"/>
    </location>
</feature>
<reference evidence="12 14" key="2">
    <citation type="journal article" date="2013" name="Nature">
        <title>Insights into bilaterian evolution from three spiralian genomes.</title>
        <authorList>
            <person name="Simakov O."/>
            <person name="Marletaz F."/>
            <person name="Cho S.J."/>
            <person name="Edsinger-Gonzales E."/>
            <person name="Havlak P."/>
            <person name="Hellsten U."/>
            <person name="Kuo D.H."/>
            <person name="Larsson T."/>
            <person name="Lv J."/>
            <person name="Arendt D."/>
            <person name="Savage R."/>
            <person name="Osoegawa K."/>
            <person name="de Jong P."/>
            <person name="Grimwood J."/>
            <person name="Chapman J.A."/>
            <person name="Shapiro H."/>
            <person name="Aerts A."/>
            <person name="Otillar R.P."/>
            <person name="Terry A.Y."/>
            <person name="Boore J.L."/>
            <person name="Grigoriev I.V."/>
            <person name="Lindberg D.R."/>
            <person name="Seaver E.C."/>
            <person name="Weisblat D.A."/>
            <person name="Putnam N.H."/>
            <person name="Rokhsar D.S."/>
        </authorList>
    </citation>
    <scope>NUCLEOTIDE SEQUENCE</scope>
    <source>
        <strain evidence="12 14">I ESC-2004</strain>
    </source>
</reference>